<evidence type="ECO:0000256" key="1">
    <source>
        <dbReference type="ARBA" id="ARBA00004370"/>
    </source>
</evidence>
<keyword evidence="2" id="KW-0472">Membrane</keyword>
<keyword evidence="3" id="KW-0393">Immunoglobulin domain</keyword>
<dbReference type="SMART" id="SM00409">
    <property type="entry name" value="IG"/>
    <property type="match status" value="1"/>
</dbReference>
<dbReference type="PROSITE" id="PS50835">
    <property type="entry name" value="IG_LIKE"/>
    <property type="match status" value="1"/>
</dbReference>
<dbReference type="InterPro" id="IPR036179">
    <property type="entry name" value="Ig-like_dom_sf"/>
</dbReference>
<dbReference type="Gene3D" id="2.60.40.10">
    <property type="entry name" value="Immunoglobulins"/>
    <property type="match status" value="1"/>
</dbReference>
<dbReference type="InterPro" id="IPR007110">
    <property type="entry name" value="Ig-like_dom"/>
</dbReference>
<dbReference type="InterPro" id="IPR050504">
    <property type="entry name" value="IgSF_BTN/MOG"/>
</dbReference>
<protein>
    <recommendedName>
        <fullName evidence="4">Ig-like domain-containing protein</fullName>
    </recommendedName>
</protein>
<dbReference type="GO" id="GO:0050852">
    <property type="term" value="P:T cell receptor signaling pathway"/>
    <property type="evidence" value="ECO:0007669"/>
    <property type="project" value="TreeGrafter"/>
</dbReference>
<dbReference type="PANTHER" id="PTHR24100">
    <property type="entry name" value="BUTYROPHILIN"/>
    <property type="match status" value="1"/>
</dbReference>
<proteinExistence type="predicted"/>
<dbReference type="InterPro" id="IPR013783">
    <property type="entry name" value="Ig-like_fold"/>
</dbReference>
<evidence type="ECO:0000256" key="2">
    <source>
        <dbReference type="ARBA" id="ARBA00023136"/>
    </source>
</evidence>
<dbReference type="GO" id="GO:0009897">
    <property type="term" value="C:external side of plasma membrane"/>
    <property type="evidence" value="ECO:0007669"/>
    <property type="project" value="TreeGrafter"/>
</dbReference>
<dbReference type="InterPro" id="IPR003599">
    <property type="entry name" value="Ig_sub"/>
</dbReference>
<dbReference type="Proteomes" id="UP000264800">
    <property type="component" value="Unplaced"/>
</dbReference>
<dbReference type="OMA" id="NILAVEW"/>
<evidence type="ECO:0000259" key="4">
    <source>
        <dbReference type="PROSITE" id="PS50835"/>
    </source>
</evidence>
<dbReference type="GO" id="GO:0001817">
    <property type="term" value="P:regulation of cytokine production"/>
    <property type="evidence" value="ECO:0007669"/>
    <property type="project" value="TreeGrafter"/>
</dbReference>
<dbReference type="PANTHER" id="PTHR24100:SF151">
    <property type="entry name" value="ICOS LIGAND"/>
    <property type="match status" value="1"/>
</dbReference>
<feature type="domain" description="Ig-like" evidence="4">
    <location>
        <begin position="13"/>
        <end position="124"/>
    </location>
</feature>
<comment type="subcellular location">
    <subcellularLocation>
        <location evidence="1">Membrane</location>
    </subcellularLocation>
</comment>
<sequence length="159" mass="18240">MYFCYSKSKTSVPSGTFPFSSWRIIITAVTGQTITLPCGAPENRTVIVVEWSRTDLGSDYVLRYRDEQFQTELQHPSFKDRVDLQDRQMKDGDVSLVLKNVTINDTGTYECRVVQRGERERKLIRIIYLEVSPPGELCQSSSSVFTGMEKSFRHLSPQM</sequence>
<evidence type="ECO:0000256" key="3">
    <source>
        <dbReference type="ARBA" id="ARBA00023319"/>
    </source>
</evidence>
<dbReference type="Pfam" id="PF07686">
    <property type="entry name" value="V-set"/>
    <property type="match status" value="1"/>
</dbReference>
<dbReference type="SUPFAM" id="SSF48726">
    <property type="entry name" value="Immunoglobulin"/>
    <property type="match status" value="1"/>
</dbReference>
<evidence type="ECO:0000313" key="6">
    <source>
        <dbReference type="Proteomes" id="UP000264800"/>
    </source>
</evidence>
<dbReference type="GeneTree" id="ENSGT01090000260338"/>
<dbReference type="AlphaFoldDB" id="A0A3Q3A354"/>
<reference evidence="5" key="2">
    <citation type="submission" date="2025-09" db="UniProtKB">
        <authorList>
            <consortium name="Ensembl"/>
        </authorList>
    </citation>
    <scope>IDENTIFICATION</scope>
</reference>
<dbReference type="SMART" id="SM00406">
    <property type="entry name" value="IGv"/>
    <property type="match status" value="1"/>
</dbReference>
<dbReference type="GO" id="GO:0005102">
    <property type="term" value="F:signaling receptor binding"/>
    <property type="evidence" value="ECO:0007669"/>
    <property type="project" value="TreeGrafter"/>
</dbReference>
<accession>A0A3Q3A354</accession>
<evidence type="ECO:0000313" key="5">
    <source>
        <dbReference type="Ensembl" id="ENSKMAP00000010733.1"/>
    </source>
</evidence>
<dbReference type="Ensembl" id="ENSKMAT00000010895.1">
    <property type="protein sequence ID" value="ENSKMAP00000010733.1"/>
    <property type="gene ID" value="ENSKMAG00000008058.1"/>
</dbReference>
<name>A0A3Q3A354_KRYMA</name>
<reference evidence="5" key="1">
    <citation type="submission" date="2025-08" db="UniProtKB">
        <authorList>
            <consortium name="Ensembl"/>
        </authorList>
    </citation>
    <scope>IDENTIFICATION</scope>
</reference>
<organism evidence="5 6">
    <name type="scientific">Kryptolebias marmoratus</name>
    <name type="common">Mangrove killifish</name>
    <name type="synonym">Rivulus marmoratus</name>
    <dbReference type="NCBI Taxonomy" id="37003"/>
    <lineage>
        <taxon>Eukaryota</taxon>
        <taxon>Metazoa</taxon>
        <taxon>Chordata</taxon>
        <taxon>Craniata</taxon>
        <taxon>Vertebrata</taxon>
        <taxon>Euteleostomi</taxon>
        <taxon>Actinopterygii</taxon>
        <taxon>Neopterygii</taxon>
        <taxon>Teleostei</taxon>
        <taxon>Neoteleostei</taxon>
        <taxon>Acanthomorphata</taxon>
        <taxon>Ovalentaria</taxon>
        <taxon>Atherinomorphae</taxon>
        <taxon>Cyprinodontiformes</taxon>
        <taxon>Rivulidae</taxon>
        <taxon>Kryptolebias</taxon>
    </lineage>
</organism>
<keyword evidence="6" id="KW-1185">Reference proteome</keyword>
<dbReference type="InterPro" id="IPR013106">
    <property type="entry name" value="Ig_V-set"/>
</dbReference>